<sequence length="188" mass="20150">MVRLSDSQAVVLGAACQRADRSVYPLTTKLPGAAAAKVLGSLLNKGFIEEVQAKPKDTVWREHKKKGRLTLRATPAAFEALGIAQDESSAESGTKDVSAEADTGTQRKRKTGKSKDKPAAARANSKQAQLIEMLKSPDGATIEEIVKKFDWQAHTVRGALAGALKKKLGLNVQSEKVDGRGRVYRIAA</sequence>
<dbReference type="AlphaFoldDB" id="A0A1W6ZLF1"/>
<protein>
    <submittedName>
        <fullName evidence="1">Uncharacterized protein</fullName>
    </submittedName>
</protein>
<evidence type="ECO:0000313" key="1">
    <source>
        <dbReference type="EMBL" id="ARP98179.1"/>
    </source>
</evidence>
<dbReference type="Pfam" id="PF11994">
    <property type="entry name" value="DUF3489"/>
    <property type="match status" value="1"/>
</dbReference>
<dbReference type="RefSeq" id="WP_086086492.1">
    <property type="nucleotide sequence ID" value="NZ_CP021112.1"/>
</dbReference>
<keyword evidence="2" id="KW-1185">Reference proteome</keyword>
<proteinExistence type="predicted"/>
<dbReference type="OrthoDB" id="7206991at2"/>
<dbReference type="Proteomes" id="UP000194137">
    <property type="component" value="Chromosome"/>
</dbReference>
<evidence type="ECO:0000313" key="2">
    <source>
        <dbReference type="Proteomes" id="UP000194137"/>
    </source>
</evidence>
<accession>A0A1W6ZLF1</accession>
<dbReference type="STRING" id="1235591.CAK95_03080"/>
<gene>
    <name evidence="1" type="ORF">CAK95_03080</name>
</gene>
<name>A0A1W6ZLF1_9HYPH</name>
<dbReference type="KEGG" id="psin:CAK95_03080"/>
<reference evidence="1 2" key="1">
    <citation type="submission" date="2017-05" db="EMBL/GenBank/DDBJ databases">
        <title>Full genome sequence of Pseudorhodoplanes sinuspersici.</title>
        <authorList>
            <person name="Dastgheib S.M.M."/>
            <person name="Shavandi M."/>
            <person name="Tirandaz H."/>
        </authorList>
    </citation>
    <scope>NUCLEOTIDE SEQUENCE [LARGE SCALE GENOMIC DNA]</scope>
    <source>
        <strain evidence="1 2">RIPI110</strain>
    </source>
</reference>
<dbReference type="EMBL" id="CP021112">
    <property type="protein sequence ID" value="ARP98179.1"/>
    <property type="molecule type" value="Genomic_DNA"/>
</dbReference>
<dbReference type="InterPro" id="IPR021880">
    <property type="entry name" value="DUF3489"/>
</dbReference>
<organism evidence="1 2">
    <name type="scientific">Pseudorhodoplanes sinuspersici</name>
    <dbReference type="NCBI Taxonomy" id="1235591"/>
    <lineage>
        <taxon>Bacteria</taxon>
        <taxon>Pseudomonadati</taxon>
        <taxon>Pseudomonadota</taxon>
        <taxon>Alphaproteobacteria</taxon>
        <taxon>Hyphomicrobiales</taxon>
        <taxon>Pseudorhodoplanes</taxon>
    </lineage>
</organism>